<dbReference type="Proteomes" id="UP000277580">
    <property type="component" value="Unassembled WGS sequence"/>
</dbReference>
<feature type="compositionally biased region" description="Polar residues" evidence="2">
    <location>
        <begin position="1"/>
        <end position="27"/>
    </location>
</feature>
<dbReference type="InParanoid" id="A0A3N4KGU1"/>
<dbReference type="GO" id="GO:0008270">
    <property type="term" value="F:zinc ion binding"/>
    <property type="evidence" value="ECO:0007669"/>
    <property type="project" value="InterPro"/>
</dbReference>
<dbReference type="PANTHER" id="PTHR35392">
    <property type="entry name" value="ZN(II)2CYS6 TRANSCRIPTION FACTOR (EUROFUNG)-RELATED-RELATED"/>
    <property type="match status" value="1"/>
</dbReference>
<dbReference type="OrthoDB" id="5362630at2759"/>
<dbReference type="InterPro" id="IPR052973">
    <property type="entry name" value="Fungal_sec-metab_reg_TF"/>
</dbReference>
<dbReference type="InterPro" id="IPR036864">
    <property type="entry name" value="Zn2-C6_fun-type_DNA-bd_sf"/>
</dbReference>
<feature type="compositionally biased region" description="Low complexity" evidence="2">
    <location>
        <begin position="34"/>
        <end position="48"/>
    </location>
</feature>
<dbReference type="InterPro" id="IPR001138">
    <property type="entry name" value="Zn2Cys6_DnaBD"/>
</dbReference>
<protein>
    <recommendedName>
        <fullName evidence="3">Zn(2)-C6 fungal-type domain-containing protein</fullName>
    </recommendedName>
</protein>
<dbReference type="AlphaFoldDB" id="A0A3N4KGU1"/>
<accession>A0A3N4KGU1</accession>
<proteinExistence type="predicted"/>
<feature type="compositionally biased region" description="Low complexity" evidence="2">
    <location>
        <begin position="200"/>
        <end position="213"/>
    </location>
</feature>
<evidence type="ECO:0000313" key="4">
    <source>
        <dbReference type="EMBL" id="RPB09764.1"/>
    </source>
</evidence>
<feature type="region of interest" description="Disordered" evidence="2">
    <location>
        <begin position="1"/>
        <end position="49"/>
    </location>
</feature>
<dbReference type="GO" id="GO:0000981">
    <property type="term" value="F:DNA-binding transcription factor activity, RNA polymerase II-specific"/>
    <property type="evidence" value="ECO:0007669"/>
    <property type="project" value="InterPro"/>
</dbReference>
<name>A0A3N4KGU1_9PEZI</name>
<dbReference type="EMBL" id="ML119149">
    <property type="protein sequence ID" value="RPB09764.1"/>
    <property type="molecule type" value="Genomic_DNA"/>
</dbReference>
<evidence type="ECO:0000313" key="5">
    <source>
        <dbReference type="Proteomes" id="UP000277580"/>
    </source>
</evidence>
<sequence length="653" mass="73919">MLHSQINDKFQQSSTMDNNWAIRSSKMNGDRHSSPFTLSSSRSSSYESVGEDIDALEIVTPRTYSHSPSPIPQQPTDAELNPWLFQLFPETYADGTAYSSHPAEIQYIAGSDASSLYSGSNSTSIIGQPMLSSLGSDENIFSSAGINRSEEAFFQSYDDTQDYERPMRVRFSPFSEYDSSSSEYDRGSTPALSDYSPQFTSRSRANSTRSSPTPGFSPELGPGSASAPTSNPSYSHLVATFAAPKRRKSRRKLGPDERREVHQLRKMGACTRCWGLKMKCGEGNPCPRCEKLGAGALCVRVHFVDLDVFSKWLVDAYSRTMMHHVLRWANSPARTVTVSHEKSLGVTLSLNVYEFIPAYPGQLVYWYKDDVTGWQSVETTSYAMKRGINTDILEKYIDDHTWYYVENSFQGNPILAEIFQSALKYSKSEENFLLRDALQLWTATQLLIQGATLHPSSDSLGISPISSLTTPLAGQTPMPRVLANQLDHLIERRIWQLEKQILCELQKRIFGRKREDWLRIFLTLVVLMNALERDSWRLYYWVFHMDDGYAWRHPSSPQRLIEKNNILAESLAAHFSAISKGLTPFSLDWSREQTVALIGNCEDRQSMLESMERIGRGLRSPDHALRVENVLALYRESNESSLDFLYTSKVMVI</sequence>
<feature type="region of interest" description="Disordered" evidence="2">
    <location>
        <begin position="175"/>
        <end position="232"/>
    </location>
</feature>
<evidence type="ECO:0000256" key="1">
    <source>
        <dbReference type="ARBA" id="ARBA00023242"/>
    </source>
</evidence>
<dbReference type="CDD" id="cd00067">
    <property type="entry name" value="GAL4"/>
    <property type="match status" value="1"/>
</dbReference>
<feature type="domain" description="Zn(2)-C6 fungal-type" evidence="3">
    <location>
        <begin position="269"/>
        <end position="298"/>
    </location>
</feature>
<gene>
    <name evidence="4" type="ORF">P167DRAFT_567100</name>
</gene>
<organism evidence="4 5">
    <name type="scientific">Morchella conica CCBAS932</name>
    <dbReference type="NCBI Taxonomy" id="1392247"/>
    <lineage>
        <taxon>Eukaryota</taxon>
        <taxon>Fungi</taxon>
        <taxon>Dikarya</taxon>
        <taxon>Ascomycota</taxon>
        <taxon>Pezizomycotina</taxon>
        <taxon>Pezizomycetes</taxon>
        <taxon>Pezizales</taxon>
        <taxon>Morchellaceae</taxon>
        <taxon>Morchella</taxon>
    </lineage>
</organism>
<evidence type="ECO:0000256" key="2">
    <source>
        <dbReference type="SAM" id="MobiDB-lite"/>
    </source>
</evidence>
<dbReference type="Pfam" id="PF00172">
    <property type="entry name" value="Zn_clus"/>
    <property type="match status" value="1"/>
</dbReference>
<evidence type="ECO:0000259" key="3">
    <source>
        <dbReference type="Pfam" id="PF00172"/>
    </source>
</evidence>
<reference evidence="4 5" key="1">
    <citation type="journal article" date="2018" name="Nat. Ecol. Evol.">
        <title>Pezizomycetes genomes reveal the molecular basis of ectomycorrhizal truffle lifestyle.</title>
        <authorList>
            <person name="Murat C."/>
            <person name="Payen T."/>
            <person name="Noel B."/>
            <person name="Kuo A."/>
            <person name="Morin E."/>
            <person name="Chen J."/>
            <person name="Kohler A."/>
            <person name="Krizsan K."/>
            <person name="Balestrini R."/>
            <person name="Da Silva C."/>
            <person name="Montanini B."/>
            <person name="Hainaut M."/>
            <person name="Levati E."/>
            <person name="Barry K.W."/>
            <person name="Belfiori B."/>
            <person name="Cichocki N."/>
            <person name="Clum A."/>
            <person name="Dockter R.B."/>
            <person name="Fauchery L."/>
            <person name="Guy J."/>
            <person name="Iotti M."/>
            <person name="Le Tacon F."/>
            <person name="Lindquist E.A."/>
            <person name="Lipzen A."/>
            <person name="Malagnac F."/>
            <person name="Mello A."/>
            <person name="Molinier V."/>
            <person name="Miyauchi S."/>
            <person name="Poulain J."/>
            <person name="Riccioni C."/>
            <person name="Rubini A."/>
            <person name="Sitrit Y."/>
            <person name="Splivallo R."/>
            <person name="Traeger S."/>
            <person name="Wang M."/>
            <person name="Zifcakova L."/>
            <person name="Wipf D."/>
            <person name="Zambonelli A."/>
            <person name="Paolocci F."/>
            <person name="Nowrousian M."/>
            <person name="Ottonello S."/>
            <person name="Baldrian P."/>
            <person name="Spatafora J.W."/>
            <person name="Henrissat B."/>
            <person name="Nagy L.G."/>
            <person name="Aury J.M."/>
            <person name="Wincker P."/>
            <person name="Grigoriev I.V."/>
            <person name="Bonfante P."/>
            <person name="Martin F.M."/>
        </authorList>
    </citation>
    <scope>NUCLEOTIDE SEQUENCE [LARGE SCALE GENOMIC DNA]</scope>
    <source>
        <strain evidence="4 5">CCBAS932</strain>
    </source>
</reference>
<keyword evidence="5" id="KW-1185">Reference proteome</keyword>
<dbReference type="SUPFAM" id="SSF57701">
    <property type="entry name" value="Zn2/Cys6 DNA-binding domain"/>
    <property type="match status" value="1"/>
</dbReference>
<keyword evidence="1" id="KW-0539">Nucleus</keyword>